<reference evidence="2 3" key="1">
    <citation type="submission" date="2024-02" db="EMBL/GenBank/DDBJ databases">
        <title>A novel Wenzhouxiangellaceae bacterium, isolated from coastal sediments.</title>
        <authorList>
            <person name="Du Z.-J."/>
            <person name="Ye Y.-Q."/>
            <person name="Zhang X.-Y."/>
        </authorList>
    </citation>
    <scope>NUCLEOTIDE SEQUENCE [LARGE SCALE GENOMIC DNA]</scope>
    <source>
        <strain evidence="2 3">CH-27</strain>
    </source>
</reference>
<evidence type="ECO:0000256" key="1">
    <source>
        <dbReference type="SAM" id="SignalP"/>
    </source>
</evidence>
<keyword evidence="3" id="KW-1185">Reference proteome</keyword>
<sequence length="299" mass="31833">MYRLLFVLALLTAWSVETSANTYGSVEPMANPSVVDTTDLRSQSLEIREAFAQRLFSCGAVDDVLEALEETGGINTVNALNTSFSVVAGGFAGSTNPAYAYTVIDSGPNAATMDDIEVFTNALGFVFSQGSAFLLDADDPASFDFPANYAVLEFGRVPSLEESAALFELVGTIDDELFSSDSSGYTQFAGAYLTLQSFVPDQQFIDGYVEAADQFGVEYTPVVNNVPGLFTGGAAFPFNDWGANPGGEDYLGRIPAGSHAALEEIRAAIVAFTRRAENKAGHLKPHALARVLANQPCPR</sequence>
<comment type="caution">
    <text evidence="2">The sequence shown here is derived from an EMBL/GenBank/DDBJ whole genome shotgun (WGS) entry which is preliminary data.</text>
</comment>
<proteinExistence type="predicted"/>
<feature type="chain" id="PRO_5043454781" evidence="1">
    <location>
        <begin position="21"/>
        <end position="299"/>
    </location>
</feature>
<evidence type="ECO:0000313" key="2">
    <source>
        <dbReference type="EMBL" id="MEJ8567029.1"/>
    </source>
</evidence>
<evidence type="ECO:0000313" key="3">
    <source>
        <dbReference type="Proteomes" id="UP001359886"/>
    </source>
</evidence>
<protein>
    <submittedName>
        <fullName evidence="2">Uncharacterized protein</fullName>
    </submittedName>
</protein>
<dbReference type="EMBL" id="JAZHOG010000003">
    <property type="protein sequence ID" value="MEJ8567029.1"/>
    <property type="molecule type" value="Genomic_DNA"/>
</dbReference>
<feature type="signal peptide" evidence="1">
    <location>
        <begin position="1"/>
        <end position="20"/>
    </location>
</feature>
<keyword evidence="1" id="KW-0732">Signal</keyword>
<accession>A0AAW9R5Q6</accession>
<name>A0AAW9R5Q6_9GAMM</name>
<organism evidence="2 3">
    <name type="scientific">Elongatibacter sediminis</name>
    <dbReference type="NCBI Taxonomy" id="3119006"/>
    <lineage>
        <taxon>Bacteria</taxon>
        <taxon>Pseudomonadati</taxon>
        <taxon>Pseudomonadota</taxon>
        <taxon>Gammaproteobacteria</taxon>
        <taxon>Chromatiales</taxon>
        <taxon>Wenzhouxiangellaceae</taxon>
        <taxon>Elongatibacter</taxon>
    </lineage>
</organism>
<dbReference type="AlphaFoldDB" id="A0AAW9R5Q6"/>
<dbReference type="Proteomes" id="UP001359886">
    <property type="component" value="Unassembled WGS sequence"/>
</dbReference>
<dbReference type="RefSeq" id="WP_354694349.1">
    <property type="nucleotide sequence ID" value="NZ_JAZHOG010000003.1"/>
</dbReference>
<gene>
    <name evidence="2" type="ORF">V3330_05280</name>
</gene>